<dbReference type="PANTHER" id="PTHR42715:SF10">
    <property type="entry name" value="BETA-GLUCOSIDASE"/>
    <property type="match status" value="1"/>
</dbReference>
<evidence type="ECO:0000259" key="3">
    <source>
        <dbReference type="SMART" id="SM01217"/>
    </source>
</evidence>
<dbReference type="Gene3D" id="2.60.40.10">
    <property type="entry name" value="Immunoglobulins"/>
    <property type="match status" value="1"/>
</dbReference>
<dbReference type="AlphaFoldDB" id="A0A831PJA6"/>
<sequence>LTAAQSSDAILFFAGEEAILSGEANSRGIIDLPGIQTELIQELKKTGKPLIIIVMAGRPLAIQQELEMADAVLYAWHPGTMAGPALADLIFGDCSPTGKLPVTFVKGSGQIPLYHYHKNTGRPASKSDVIHIDDIPRNSKQLSLGFKSMHLDYGIEPLFPFGFGLSYTKFQYANLTLSDKVLDLNSTISVSADVQNIGNFETDEIIQLYIRDRVGSITRPVKELKGFEKIRLKPGEMKTVNFKIQAVDLKFFNGEKYVTEPGEFDVWIGPNAAEGLHAEFTFE</sequence>
<protein>
    <submittedName>
        <fullName evidence="4">Glycosyl hydrolase</fullName>
    </submittedName>
</protein>
<dbReference type="Gene3D" id="3.40.50.1700">
    <property type="entry name" value="Glycoside hydrolase family 3 C-terminal domain"/>
    <property type="match status" value="1"/>
</dbReference>
<reference evidence="4" key="1">
    <citation type="journal article" date="2020" name="mSystems">
        <title>Genome- and Community-Level Interaction Insights into Carbon Utilization and Element Cycling Functions of Hydrothermarchaeota in Hydrothermal Sediment.</title>
        <authorList>
            <person name="Zhou Z."/>
            <person name="Liu Y."/>
            <person name="Xu W."/>
            <person name="Pan J."/>
            <person name="Luo Z.H."/>
            <person name="Li M."/>
        </authorList>
    </citation>
    <scope>NUCLEOTIDE SEQUENCE [LARGE SCALE GENOMIC DNA]</scope>
    <source>
        <strain evidence="4">SpSt-1217</strain>
    </source>
</reference>
<dbReference type="InterPro" id="IPR013783">
    <property type="entry name" value="Ig-like_fold"/>
</dbReference>
<gene>
    <name evidence="4" type="ORF">ENN90_01580</name>
</gene>
<dbReference type="Proteomes" id="UP000886047">
    <property type="component" value="Unassembled WGS sequence"/>
</dbReference>
<dbReference type="InterPro" id="IPR050288">
    <property type="entry name" value="Cellulose_deg_GH3"/>
</dbReference>
<dbReference type="PANTHER" id="PTHR42715">
    <property type="entry name" value="BETA-GLUCOSIDASE"/>
    <property type="match status" value="1"/>
</dbReference>
<comment type="similarity">
    <text evidence="1">Belongs to the glycosyl hydrolase 3 family.</text>
</comment>
<dbReference type="EMBL" id="DSDK01000094">
    <property type="protein sequence ID" value="HDR50300.1"/>
    <property type="molecule type" value="Genomic_DNA"/>
</dbReference>
<evidence type="ECO:0000256" key="2">
    <source>
        <dbReference type="ARBA" id="ARBA00022801"/>
    </source>
</evidence>
<dbReference type="InterPro" id="IPR026891">
    <property type="entry name" value="Fn3-like"/>
</dbReference>
<proteinExistence type="inferred from homology"/>
<dbReference type="Pfam" id="PF01915">
    <property type="entry name" value="Glyco_hydro_3_C"/>
    <property type="match status" value="1"/>
</dbReference>
<feature type="non-terminal residue" evidence="4">
    <location>
        <position position="1"/>
    </location>
</feature>
<accession>A0A831PJA6</accession>
<dbReference type="SMART" id="SM01217">
    <property type="entry name" value="Fn3_like"/>
    <property type="match status" value="1"/>
</dbReference>
<feature type="domain" description="Fibronectin type III-like" evidence="3">
    <location>
        <begin position="204"/>
        <end position="272"/>
    </location>
</feature>
<evidence type="ECO:0000313" key="4">
    <source>
        <dbReference type="EMBL" id="HDR50300.1"/>
    </source>
</evidence>
<keyword evidence="2 4" id="KW-0378">Hydrolase</keyword>
<comment type="caution">
    <text evidence="4">The sequence shown here is derived from an EMBL/GenBank/DDBJ whole genome shotgun (WGS) entry which is preliminary data.</text>
</comment>
<dbReference type="GO" id="GO:0005975">
    <property type="term" value="P:carbohydrate metabolic process"/>
    <property type="evidence" value="ECO:0007669"/>
    <property type="project" value="InterPro"/>
</dbReference>
<organism evidence="4">
    <name type="scientific">Mariniphaga anaerophila</name>
    <dbReference type="NCBI Taxonomy" id="1484053"/>
    <lineage>
        <taxon>Bacteria</taxon>
        <taxon>Pseudomonadati</taxon>
        <taxon>Bacteroidota</taxon>
        <taxon>Bacteroidia</taxon>
        <taxon>Marinilabiliales</taxon>
        <taxon>Prolixibacteraceae</taxon>
        <taxon>Mariniphaga</taxon>
    </lineage>
</organism>
<dbReference type="InterPro" id="IPR036881">
    <property type="entry name" value="Glyco_hydro_3_C_sf"/>
</dbReference>
<dbReference type="FunFam" id="2.60.40.10:FF:000495">
    <property type="entry name" value="Periplasmic beta-glucosidase"/>
    <property type="match status" value="1"/>
</dbReference>
<dbReference type="Pfam" id="PF14310">
    <property type="entry name" value="Fn3-like"/>
    <property type="match status" value="1"/>
</dbReference>
<dbReference type="InterPro" id="IPR002772">
    <property type="entry name" value="Glyco_hydro_3_C"/>
</dbReference>
<name>A0A831PJA6_9BACT</name>
<evidence type="ECO:0000256" key="1">
    <source>
        <dbReference type="ARBA" id="ARBA00005336"/>
    </source>
</evidence>
<dbReference type="GO" id="GO:0008422">
    <property type="term" value="F:beta-glucosidase activity"/>
    <property type="evidence" value="ECO:0007669"/>
    <property type="project" value="UniProtKB-ARBA"/>
</dbReference>
<dbReference type="SUPFAM" id="SSF52279">
    <property type="entry name" value="Beta-D-glucan exohydrolase, C-terminal domain"/>
    <property type="match status" value="1"/>
</dbReference>